<dbReference type="Pfam" id="PF13444">
    <property type="entry name" value="Acetyltransf_5"/>
    <property type="match status" value="1"/>
</dbReference>
<dbReference type="Gene3D" id="3.40.630.30">
    <property type="match status" value="1"/>
</dbReference>
<dbReference type="EMBL" id="JF429408">
    <property type="protein sequence ID" value="AAO64421.1"/>
    <property type="molecule type" value="Genomic_DNA"/>
</dbReference>
<proteinExistence type="predicted"/>
<evidence type="ECO:0000313" key="1">
    <source>
        <dbReference type="EMBL" id="AAO64421.1"/>
    </source>
</evidence>
<sequence>MQPEIFALRYEVYCLECGFLDAKKYRDGLESDEYDTGAAHFVAHNGDNELVGSLRLVHPPHSETFPFEERCYDLFDDIVLPPREESAEISRLVVRKNYRGRMGTSSLQGDGQAFAISGPVGAPFQRPQIERRTHSPEILLGLYRQIYQYSLRMGIHYWYAAMERPLARALARLHFAFTPIGVEVDYFGPVTPYMVDLRELERQMAANSPGVLAWFRGEM</sequence>
<organism evidence="1">
    <name type="scientific">uncultured bacterium CSL11</name>
    <dbReference type="NCBI Taxonomy" id="1091566"/>
    <lineage>
        <taxon>Bacteria</taxon>
        <taxon>environmental samples</taxon>
    </lineage>
</organism>
<accession>Q6XQL5</accession>
<name>Q6XQL5_9BACT</name>
<dbReference type="InterPro" id="IPR016181">
    <property type="entry name" value="Acyl_CoA_acyltransferase"/>
</dbReference>
<dbReference type="AlphaFoldDB" id="Q6XQL5"/>
<dbReference type="InterPro" id="IPR022484">
    <property type="entry name" value="PEP-CTERM/exosrtase_acylTfrase"/>
</dbReference>
<protein>
    <submittedName>
        <fullName evidence="1">Long chain N-acylarginine synthase</fullName>
    </submittedName>
</protein>
<reference evidence="1" key="1">
    <citation type="journal article" date="2011" name="J. Bacteriol.">
        <title>Long-chain N-acyl amino acid synthases are linked to the putative PEP-CTERM/exosortase protein-sorting system in Gram-negative bacteria.</title>
        <authorList>
            <person name="Craig J.W."/>
            <person name="Cherry M.A."/>
            <person name="Brady S.F."/>
        </authorList>
    </citation>
    <scope>NUCLEOTIDE SEQUENCE</scope>
</reference>
<dbReference type="SUPFAM" id="SSF55729">
    <property type="entry name" value="Acyl-CoA N-acyltransferases (Nat)"/>
    <property type="match status" value="1"/>
</dbReference>
<dbReference type="NCBIfam" id="TIGR03694">
    <property type="entry name" value="exosort_acyl"/>
    <property type="match status" value="1"/>
</dbReference>